<keyword evidence="2" id="KW-1185">Reference proteome</keyword>
<organism evidence="1 2">
    <name type="scientific">Lecanosticta acicola</name>
    <dbReference type="NCBI Taxonomy" id="111012"/>
    <lineage>
        <taxon>Eukaryota</taxon>
        <taxon>Fungi</taxon>
        <taxon>Dikarya</taxon>
        <taxon>Ascomycota</taxon>
        <taxon>Pezizomycotina</taxon>
        <taxon>Dothideomycetes</taxon>
        <taxon>Dothideomycetidae</taxon>
        <taxon>Mycosphaerellales</taxon>
        <taxon>Mycosphaerellaceae</taxon>
        <taxon>Lecanosticta</taxon>
    </lineage>
</organism>
<proteinExistence type="predicted"/>
<evidence type="ECO:0000313" key="2">
    <source>
        <dbReference type="Proteomes" id="UP001296104"/>
    </source>
</evidence>
<dbReference type="AlphaFoldDB" id="A0AAI9EE59"/>
<dbReference type="Proteomes" id="UP001296104">
    <property type="component" value="Unassembled WGS sequence"/>
</dbReference>
<gene>
    <name evidence="1" type="ORF">LECACI_7A008002</name>
</gene>
<evidence type="ECO:0000313" key="1">
    <source>
        <dbReference type="EMBL" id="CAK4032844.1"/>
    </source>
</evidence>
<sequence>MSDPKAAQYQSRAVQEILAQAKKMKGDRSDELRTLEDSLELKQNSTTEQLVDKLLKLVIDGGEECRKLPKMEP</sequence>
<dbReference type="EMBL" id="CAVMBE010000071">
    <property type="protein sequence ID" value="CAK4032844.1"/>
    <property type="molecule type" value="Genomic_DNA"/>
</dbReference>
<comment type="caution">
    <text evidence="1">The sequence shown here is derived from an EMBL/GenBank/DDBJ whole genome shotgun (WGS) entry which is preliminary data.</text>
</comment>
<protein>
    <submittedName>
        <fullName evidence="1">Uncharacterized protein</fullName>
    </submittedName>
</protein>
<accession>A0AAI9EE59</accession>
<reference evidence="1" key="1">
    <citation type="submission" date="2023-11" db="EMBL/GenBank/DDBJ databases">
        <authorList>
            <person name="Alioto T."/>
            <person name="Alioto T."/>
            <person name="Gomez Garrido J."/>
        </authorList>
    </citation>
    <scope>NUCLEOTIDE SEQUENCE</scope>
</reference>
<name>A0AAI9EE59_9PEZI</name>